<dbReference type="CDD" id="cd24050">
    <property type="entry name" value="ASKHA_NBD_ANMK"/>
    <property type="match status" value="1"/>
</dbReference>
<dbReference type="UniPathway" id="UPA00544"/>
<dbReference type="GO" id="GO:0006040">
    <property type="term" value="P:amino sugar metabolic process"/>
    <property type="evidence" value="ECO:0007669"/>
    <property type="project" value="InterPro"/>
</dbReference>
<dbReference type="InterPro" id="IPR043129">
    <property type="entry name" value="ATPase_NBD"/>
</dbReference>
<reference evidence="2 3" key="1">
    <citation type="submission" date="2017-09" db="EMBL/GenBank/DDBJ databases">
        <title>Bloom of a denitrifying methanotroph, Candidatus Methylomirabilis limnetica, in a deep stratified lake.</title>
        <authorList>
            <person name="Graf J.S."/>
            <person name="Marchant H.K."/>
            <person name="Tienken D."/>
            <person name="Hach P.F."/>
            <person name="Brand A."/>
            <person name="Schubert C.J."/>
            <person name="Kuypers M.M."/>
            <person name="Milucka J."/>
        </authorList>
    </citation>
    <scope>NUCLEOTIDE SEQUENCE [LARGE SCALE GENOMIC DNA]</scope>
    <source>
        <strain evidence="2 3">Zug</strain>
    </source>
</reference>
<dbReference type="EMBL" id="NVQC01000023">
    <property type="protein sequence ID" value="PTL35497.1"/>
    <property type="molecule type" value="Genomic_DNA"/>
</dbReference>
<dbReference type="SUPFAM" id="SSF53067">
    <property type="entry name" value="Actin-like ATPase domain"/>
    <property type="match status" value="1"/>
</dbReference>
<gene>
    <name evidence="1" type="primary">anmK</name>
    <name evidence="2" type="ORF">CLG94_09515</name>
</gene>
<organism evidence="2 3">
    <name type="scientific">Candidatus Methylomirabilis limnetica</name>
    <dbReference type="NCBI Taxonomy" id="2033718"/>
    <lineage>
        <taxon>Bacteria</taxon>
        <taxon>Candidatus Methylomirabilota</taxon>
        <taxon>Candidatus Methylomirabilia</taxon>
        <taxon>Candidatus Methylomirabilales</taxon>
        <taxon>Candidatus Methylomirabilaceae</taxon>
        <taxon>Candidatus Methylomirabilis</taxon>
    </lineage>
</organism>
<dbReference type="GO" id="GO:0016301">
    <property type="term" value="F:kinase activity"/>
    <property type="evidence" value="ECO:0007669"/>
    <property type="project" value="UniProtKB-KW"/>
</dbReference>
<protein>
    <recommendedName>
        <fullName evidence="1">Anhydro-N-acetylmuramic acid kinase</fullName>
        <ecNumber evidence="1">2.7.1.170</ecNumber>
    </recommendedName>
    <alternativeName>
        <fullName evidence="1">AnhMurNAc kinase</fullName>
    </alternativeName>
</protein>
<comment type="pathway">
    <text evidence="1">Cell wall biogenesis; peptidoglycan recycling.</text>
</comment>
<evidence type="ECO:0000313" key="3">
    <source>
        <dbReference type="Proteomes" id="UP000241436"/>
    </source>
</evidence>
<dbReference type="InterPro" id="IPR005338">
    <property type="entry name" value="Anhydro_N_Ac-Mur_kinase"/>
</dbReference>
<feature type="binding site" evidence="1">
    <location>
        <begin position="9"/>
        <end position="16"/>
    </location>
    <ligand>
        <name>ATP</name>
        <dbReference type="ChEBI" id="CHEBI:30616"/>
    </ligand>
</feature>
<dbReference type="GO" id="GO:0005524">
    <property type="term" value="F:ATP binding"/>
    <property type="evidence" value="ECO:0007669"/>
    <property type="project" value="UniProtKB-UniRule"/>
</dbReference>
<dbReference type="PANTHER" id="PTHR30605:SF0">
    <property type="entry name" value="ANHYDRO-N-ACETYLMURAMIC ACID KINASE"/>
    <property type="match status" value="1"/>
</dbReference>
<dbReference type="UniPathway" id="UPA00343"/>
<sequence length="392" mass="41400">MKVIGLMSGTSADGIDVALLEIGINKGLPQLRLLRFAVFSFPNGLRERILRVADAGSGATSEICRLNVLLGELFAKAAISVARSARVPLRDVALIGSHGQTIAHLPDPAVEHGVSVRSTLQIGESSVIAERTGVTTVADFRPRDMAAGGEGAPLTPYLHALLFRHPRRDRIVLNLGGIANLTFLPRGRGLRGVLAFDTGPGNVLIDGLVARLTGGAMSVDLDGRIAASGEVDPRLLRWLMAHAYFRRKPPKSTGREEFGPTLIDALLRRAAARGITEEDLVATVTAFTAQSVALHVRRELPHNTVSPELITCGGGANNPMLIKGLEAALPESRLLSADEAGFPGRAIEASAFALLAYLTAHGLPGNLPRITGATHSAILGKIVPGRAFQGLR</sequence>
<evidence type="ECO:0000256" key="1">
    <source>
        <dbReference type="HAMAP-Rule" id="MF_01270"/>
    </source>
</evidence>
<dbReference type="PANTHER" id="PTHR30605">
    <property type="entry name" value="ANHYDRO-N-ACETYLMURAMIC ACID KINASE"/>
    <property type="match status" value="1"/>
</dbReference>
<dbReference type="EC" id="2.7.1.170" evidence="1"/>
<dbReference type="GO" id="GO:0016773">
    <property type="term" value="F:phosphotransferase activity, alcohol group as acceptor"/>
    <property type="evidence" value="ECO:0007669"/>
    <property type="project" value="UniProtKB-UniRule"/>
</dbReference>
<dbReference type="Gene3D" id="3.30.420.40">
    <property type="match status" value="2"/>
</dbReference>
<keyword evidence="1" id="KW-0547">Nucleotide-binding</keyword>
<comment type="catalytic activity">
    <reaction evidence="1">
        <text>1,6-anhydro-N-acetyl-beta-muramate + ATP + H2O = N-acetyl-D-muramate 6-phosphate + ADP + H(+)</text>
        <dbReference type="Rhea" id="RHEA:24952"/>
        <dbReference type="ChEBI" id="CHEBI:15377"/>
        <dbReference type="ChEBI" id="CHEBI:15378"/>
        <dbReference type="ChEBI" id="CHEBI:30616"/>
        <dbReference type="ChEBI" id="CHEBI:58690"/>
        <dbReference type="ChEBI" id="CHEBI:58722"/>
        <dbReference type="ChEBI" id="CHEBI:456216"/>
        <dbReference type="EC" id="2.7.1.170"/>
    </reaction>
</comment>
<name>A0A2T4TWL9_9BACT</name>
<evidence type="ECO:0000313" key="2">
    <source>
        <dbReference type="EMBL" id="PTL35497.1"/>
    </source>
</evidence>
<dbReference type="GO" id="GO:0009254">
    <property type="term" value="P:peptidoglycan turnover"/>
    <property type="evidence" value="ECO:0007669"/>
    <property type="project" value="UniProtKB-UniRule"/>
</dbReference>
<dbReference type="AlphaFoldDB" id="A0A2T4TWL9"/>
<dbReference type="Pfam" id="PF03702">
    <property type="entry name" value="AnmK"/>
    <property type="match status" value="1"/>
</dbReference>
<comment type="pathway">
    <text evidence="1">Amino-sugar metabolism; 1,6-anhydro-N-acetylmuramate degradation.</text>
</comment>
<keyword evidence="1" id="KW-0067">ATP-binding</keyword>
<comment type="similarity">
    <text evidence="1">Belongs to the anhydro-N-acetylmuramic acid kinase family.</text>
</comment>
<dbReference type="Proteomes" id="UP000241436">
    <property type="component" value="Unassembled WGS sequence"/>
</dbReference>
<keyword evidence="1 2" id="KW-0418">Kinase</keyword>
<dbReference type="GO" id="GO:0097175">
    <property type="term" value="P:1,6-anhydro-N-acetyl-beta-muramic acid catabolic process"/>
    <property type="evidence" value="ECO:0007669"/>
    <property type="project" value="UniProtKB-UniRule"/>
</dbReference>
<keyword evidence="3" id="KW-1185">Reference proteome</keyword>
<comment type="caution">
    <text evidence="2">The sequence shown here is derived from an EMBL/GenBank/DDBJ whole genome shotgun (WGS) entry which is preliminary data.</text>
</comment>
<keyword evidence="1" id="KW-0119">Carbohydrate metabolism</keyword>
<dbReference type="HAMAP" id="MF_01270">
    <property type="entry name" value="AnhMurNAc_kinase"/>
    <property type="match status" value="1"/>
</dbReference>
<reference evidence="3" key="2">
    <citation type="journal article" date="2018" name="Environ. Microbiol.">
        <title>Bloom of a denitrifying methanotroph, 'Candidatus Methylomirabilis limnetica', in a deep stratified lake.</title>
        <authorList>
            <person name="Graf J.S."/>
            <person name="Mayr M.J."/>
            <person name="Marchant H.K."/>
            <person name="Tienken D."/>
            <person name="Hach P.F."/>
            <person name="Brand A."/>
            <person name="Schubert C.J."/>
            <person name="Kuypers M.M."/>
            <person name="Milucka J."/>
        </authorList>
    </citation>
    <scope>NUCLEOTIDE SEQUENCE [LARGE SCALE GENOMIC DNA]</scope>
    <source>
        <strain evidence="3">Zug</strain>
    </source>
</reference>
<comment type="function">
    <text evidence="1">Catalyzes the specific phosphorylation of 1,6-anhydro-N-acetylmuramic acid (anhMurNAc) with the simultaneous cleavage of the 1,6-anhydro ring, generating MurNAc-6-P. Is required for the utilization of anhMurNAc either imported from the medium or derived from its own cell wall murein, and thus plays a role in cell wall recycling.</text>
</comment>
<accession>A0A2T4TWL9</accession>
<dbReference type="NCBIfam" id="NF007148">
    <property type="entry name" value="PRK09585.3-2"/>
    <property type="match status" value="1"/>
</dbReference>
<keyword evidence="1" id="KW-0808">Transferase</keyword>
<proteinExistence type="inferred from homology"/>